<dbReference type="InterPro" id="IPR013766">
    <property type="entry name" value="Thioredoxin_domain"/>
</dbReference>
<keyword evidence="2" id="KW-0732">Signal</keyword>
<evidence type="ECO:0000256" key="1">
    <source>
        <dbReference type="ARBA" id="ARBA00023284"/>
    </source>
</evidence>
<dbReference type="RefSeq" id="WP_209146447.1">
    <property type="nucleotide sequence ID" value="NZ_JAGHKP010000003.1"/>
</dbReference>
<dbReference type="PROSITE" id="PS00194">
    <property type="entry name" value="THIOREDOXIN_1"/>
    <property type="match status" value="1"/>
</dbReference>
<comment type="caution">
    <text evidence="4">The sequence shown here is derived from an EMBL/GenBank/DDBJ whole genome shotgun (WGS) entry which is preliminary data.</text>
</comment>
<dbReference type="SUPFAM" id="SSF52833">
    <property type="entry name" value="Thioredoxin-like"/>
    <property type="match status" value="1"/>
</dbReference>
<dbReference type="EMBL" id="JAGHKP010000003">
    <property type="protein sequence ID" value="MBO9153445.1"/>
    <property type="molecule type" value="Genomic_DNA"/>
</dbReference>
<accession>A0ABS3YG69</accession>
<dbReference type="PROSITE" id="PS51352">
    <property type="entry name" value="THIOREDOXIN_2"/>
    <property type="match status" value="1"/>
</dbReference>
<dbReference type="Gene3D" id="3.40.30.10">
    <property type="entry name" value="Glutaredoxin"/>
    <property type="match status" value="1"/>
</dbReference>
<name>A0ABS3YG69_9BACT</name>
<dbReference type="InterPro" id="IPR036249">
    <property type="entry name" value="Thioredoxin-like_sf"/>
</dbReference>
<protein>
    <submittedName>
        <fullName evidence="4">Thioredoxin family protein</fullName>
    </submittedName>
</protein>
<evidence type="ECO:0000313" key="5">
    <source>
        <dbReference type="Proteomes" id="UP000679126"/>
    </source>
</evidence>
<organism evidence="4 5">
    <name type="scientific">Chitinophaga chungangae</name>
    <dbReference type="NCBI Taxonomy" id="2821488"/>
    <lineage>
        <taxon>Bacteria</taxon>
        <taxon>Pseudomonadati</taxon>
        <taxon>Bacteroidota</taxon>
        <taxon>Chitinophagia</taxon>
        <taxon>Chitinophagales</taxon>
        <taxon>Chitinophagaceae</taxon>
        <taxon>Chitinophaga</taxon>
    </lineage>
</organism>
<feature type="signal peptide" evidence="2">
    <location>
        <begin position="1"/>
        <end position="18"/>
    </location>
</feature>
<evidence type="ECO:0000313" key="4">
    <source>
        <dbReference type="EMBL" id="MBO9153445.1"/>
    </source>
</evidence>
<sequence>MRILKILLLSLISFSAAAADTAPGVQFFEGSWAELLQTAQKQGKLIFVDVYTDWCPPCKQMDKEIFPLKDVGDSYNAMFINYRLDAEKGEGVQLAGQFAVKAYPTYLYLDAKGSLLYRAVGFQTPEMLAANAKQAMASSVAGNNSISFFETQFKNGKRDADFLRAYLKRTAELGLDNTTALNAYLETLPVSRLSTEGELLYLSEQLSSARSNALEFVMTHYDKLNAEQKKKVAARLYSALLYTASGASMKEGRPVEVKQILAYITQLEPELTAKQLEGASRMRMMYYGMVKDVAGLKKTGYNLVGRSMDIPMDSVRAEDAKLYEQTMKPFLTGERDSTKIPGFQEEKQFIVNQYSRKLAMPLYESATAFAKTLDPGDPALADALRWALRLRELMPADNRFDELVSRLRTLSAQR</sequence>
<dbReference type="InterPro" id="IPR012336">
    <property type="entry name" value="Thioredoxin-like_fold"/>
</dbReference>
<proteinExistence type="predicted"/>
<evidence type="ECO:0000256" key="2">
    <source>
        <dbReference type="SAM" id="SignalP"/>
    </source>
</evidence>
<gene>
    <name evidence="4" type="ORF">J7I43_14550</name>
</gene>
<dbReference type="InterPro" id="IPR017937">
    <property type="entry name" value="Thioredoxin_CS"/>
</dbReference>
<feature type="chain" id="PRO_5046228774" evidence="2">
    <location>
        <begin position="19"/>
        <end position="414"/>
    </location>
</feature>
<reference evidence="5" key="1">
    <citation type="submission" date="2021-03" db="EMBL/GenBank/DDBJ databases">
        <title>Assistant Professor.</title>
        <authorList>
            <person name="Huq M.A."/>
        </authorList>
    </citation>
    <scope>NUCLEOTIDE SEQUENCE [LARGE SCALE GENOMIC DNA]</scope>
    <source>
        <strain evidence="5">MAH-28</strain>
    </source>
</reference>
<dbReference type="Pfam" id="PF13098">
    <property type="entry name" value="Thioredoxin_2"/>
    <property type="match status" value="1"/>
</dbReference>
<dbReference type="Proteomes" id="UP000679126">
    <property type="component" value="Unassembled WGS sequence"/>
</dbReference>
<feature type="domain" description="Thioredoxin" evidence="3">
    <location>
        <begin position="11"/>
        <end position="137"/>
    </location>
</feature>
<keyword evidence="1" id="KW-0676">Redox-active center</keyword>
<keyword evidence="5" id="KW-1185">Reference proteome</keyword>
<evidence type="ECO:0000259" key="3">
    <source>
        <dbReference type="PROSITE" id="PS51352"/>
    </source>
</evidence>
<dbReference type="CDD" id="cd02947">
    <property type="entry name" value="TRX_family"/>
    <property type="match status" value="1"/>
</dbReference>